<organism evidence="2 3">
    <name type="scientific">Angomonas deanei</name>
    <dbReference type="NCBI Taxonomy" id="59799"/>
    <lineage>
        <taxon>Eukaryota</taxon>
        <taxon>Discoba</taxon>
        <taxon>Euglenozoa</taxon>
        <taxon>Kinetoplastea</taxon>
        <taxon>Metakinetoplastina</taxon>
        <taxon>Trypanosomatida</taxon>
        <taxon>Trypanosomatidae</taxon>
        <taxon>Strigomonadinae</taxon>
        <taxon>Angomonas</taxon>
    </lineage>
</organism>
<evidence type="ECO:0000313" key="3">
    <source>
        <dbReference type="Proteomes" id="UP000515908"/>
    </source>
</evidence>
<gene>
    <name evidence="2" type="ORF">ADEAN_000591400</name>
</gene>
<feature type="region of interest" description="Disordered" evidence="1">
    <location>
        <begin position="1"/>
        <end position="44"/>
    </location>
</feature>
<dbReference type="OrthoDB" id="425894at2759"/>
<dbReference type="VEuPathDB" id="TriTrypDB:ADEAN_000591400"/>
<accession>A0A7G2CF70</accession>
<evidence type="ECO:0008006" key="4">
    <source>
        <dbReference type="Google" id="ProtNLM"/>
    </source>
</evidence>
<keyword evidence="3" id="KW-1185">Reference proteome</keyword>
<dbReference type="SUPFAM" id="SSF56399">
    <property type="entry name" value="ADP-ribosylation"/>
    <property type="match status" value="1"/>
</dbReference>
<proteinExistence type="predicted"/>
<sequence length="218" mass="24489">MEKLHERATRIAFRKAGERASGVTVPEEPPREATKGEVSELKRHQTNDCERCTQSRIPCNGVLEVLEGKFITIGNKKKYKARMKKMEKLKAQSVLTGKPPNNTCKVLYHQTSEEAAEKILSSQKMKRGSDGLLGSGIYFAASPEETQYKASQKGVILRCVVYLGKQKEVKEPGKHTFITLRKENYDSVHAISGDGFLPTGDEHVVYNWDQVLHVSRVD</sequence>
<evidence type="ECO:0000256" key="1">
    <source>
        <dbReference type="SAM" id="MobiDB-lite"/>
    </source>
</evidence>
<name>A0A7G2CF70_9TRYP</name>
<reference evidence="2 3" key="1">
    <citation type="submission" date="2020-08" db="EMBL/GenBank/DDBJ databases">
        <authorList>
            <person name="Newling K."/>
            <person name="Davey J."/>
            <person name="Forrester S."/>
        </authorList>
    </citation>
    <scope>NUCLEOTIDE SEQUENCE [LARGE SCALE GENOMIC DNA]</scope>
    <source>
        <strain evidence="3">Crithidia deanei Carvalho (ATCC PRA-265)</strain>
    </source>
</reference>
<dbReference type="AlphaFoldDB" id="A0A7G2CF70"/>
<feature type="compositionally biased region" description="Basic and acidic residues" evidence="1">
    <location>
        <begin position="28"/>
        <end position="44"/>
    </location>
</feature>
<dbReference type="Gene3D" id="3.90.228.10">
    <property type="match status" value="1"/>
</dbReference>
<protein>
    <recommendedName>
        <fullName evidence="4">Poly [ADP-ribose] polymerase</fullName>
    </recommendedName>
</protein>
<dbReference type="Proteomes" id="UP000515908">
    <property type="component" value="Chromosome 11"/>
</dbReference>
<evidence type="ECO:0000313" key="2">
    <source>
        <dbReference type="EMBL" id="CAD2218426.1"/>
    </source>
</evidence>
<dbReference type="EMBL" id="LR877155">
    <property type="protein sequence ID" value="CAD2218426.1"/>
    <property type="molecule type" value="Genomic_DNA"/>
</dbReference>